<comment type="cofactor">
    <cofactor evidence="2">
        <name>pyridoxal 5'-phosphate</name>
        <dbReference type="ChEBI" id="CHEBI:597326"/>
    </cofactor>
</comment>
<dbReference type="EMBL" id="JACBKZ010000003">
    <property type="protein sequence ID" value="KAF5956027.1"/>
    <property type="molecule type" value="Genomic_DNA"/>
</dbReference>
<organism evidence="3 4">
    <name type="scientific">Camellia sinensis</name>
    <name type="common">Tea plant</name>
    <name type="synonym">Thea sinensis</name>
    <dbReference type="NCBI Taxonomy" id="4442"/>
    <lineage>
        <taxon>Eukaryota</taxon>
        <taxon>Viridiplantae</taxon>
        <taxon>Streptophyta</taxon>
        <taxon>Embryophyta</taxon>
        <taxon>Tracheophyta</taxon>
        <taxon>Spermatophyta</taxon>
        <taxon>Magnoliopsida</taxon>
        <taxon>eudicotyledons</taxon>
        <taxon>Gunneridae</taxon>
        <taxon>Pentapetalae</taxon>
        <taxon>asterids</taxon>
        <taxon>Ericales</taxon>
        <taxon>Theaceae</taxon>
        <taxon>Camellia</taxon>
    </lineage>
</organism>
<evidence type="ECO:0000313" key="3">
    <source>
        <dbReference type="EMBL" id="KAF5956027.1"/>
    </source>
</evidence>
<dbReference type="GO" id="GO:0008184">
    <property type="term" value="F:glycogen phosphorylase activity"/>
    <property type="evidence" value="ECO:0007669"/>
    <property type="project" value="InterPro"/>
</dbReference>
<comment type="function">
    <text evidence="2">Allosteric enzyme that catalyzes the rate-limiting step in glycogen catabolism, the phosphorolytic cleavage of glycogen to produce glucose-1-phosphate, and plays a central role in maintaining cellular and organismal glucose homeostasis.</text>
</comment>
<accession>A0A7J7HUE5</accession>
<comment type="similarity">
    <text evidence="1 2">Belongs to the glycogen phosphorylase family.</text>
</comment>
<reference evidence="3 4" key="2">
    <citation type="submission" date="2020-07" db="EMBL/GenBank/DDBJ databases">
        <title>Genome assembly of wild tea tree DASZ reveals pedigree and selection history of tea varieties.</title>
        <authorList>
            <person name="Zhang W."/>
        </authorList>
    </citation>
    <scope>NUCLEOTIDE SEQUENCE [LARGE SCALE GENOMIC DNA]</scope>
    <source>
        <strain evidence="4">cv. G240</strain>
        <tissue evidence="3">Leaf</tissue>
    </source>
</reference>
<dbReference type="Proteomes" id="UP000593564">
    <property type="component" value="Unassembled WGS sequence"/>
</dbReference>
<dbReference type="InterPro" id="IPR000811">
    <property type="entry name" value="Glyco_trans_35"/>
</dbReference>
<dbReference type="PANTHER" id="PTHR11468">
    <property type="entry name" value="GLYCOGEN PHOSPHORYLASE"/>
    <property type="match status" value="1"/>
</dbReference>
<dbReference type="GO" id="GO:0030170">
    <property type="term" value="F:pyridoxal phosphate binding"/>
    <property type="evidence" value="ECO:0007669"/>
    <property type="project" value="TreeGrafter"/>
</dbReference>
<dbReference type="SUPFAM" id="SSF53756">
    <property type="entry name" value="UDP-Glycosyltransferase/glycogen phosphorylase"/>
    <property type="match status" value="1"/>
</dbReference>
<evidence type="ECO:0000313" key="4">
    <source>
        <dbReference type="Proteomes" id="UP000593564"/>
    </source>
</evidence>
<comment type="catalytic activity">
    <reaction evidence="2">
        <text>[(1-&gt;4)-alpha-D-glucosyl](n) + phosphate = [(1-&gt;4)-alpha-D-glucosyl](n-1) + alpha-D-glucose 1-phosphate</text>
        <dbReference type="Rhea" id="RHEA:41732"/>
        <dbReference type="Rhea" id="RHEA-COMP:9584"/>
        <dbReference type="Rhea" id="RHEA-COMP:9586"/>
        <dbReference type="ChEBI" id="CHEBI:15444"/>
        <dbReference type="ChEBI" id="CHEBI:43474"/>
        <dbReference type="ChEBI" id="CHEBI:58601"/>
        <dbReference type="EC" id="2.4.1.1"/>
    </reaction>
</comment>
<dbReference type="EC" id="2.4.1.1" evidence="2"/>
<reference evidence="4" key="1">
    <citation type="journal article" date="2020" name="Nat. Commun.">
        <title>Genome assembly of wild tea tree DASZ reveals pedigree and selection history of tea varieties.</title>
        <authorList>
            <person name="Zhang W."/>
            <person name="Zhang Y."/>
            <person name="Qiu H."/>
            <person name="Guo Y."/>
            <person name="Wan H."/>
            <person name="Zhang X."/>
            <person name="Scossa F."/>
            <person name="Alseekh S."/>
            <person name="Zhang Q."/>
            <person name="Wang P."/>
            <person name="Xu L."/>
            <person name="Schmidt M.H."/>
            <person name="Jia X."/>
            <person name="Li D."/>
            <person name="Zhu A."/>
            <person name="Guo F."/>
            <person name="Chen W."/>
            <person name="Ni D."/>
            <person name="Usadel B."/>
            <person name="Fernie A.R."/>
            <person name="Wen W."/>
        </authorList>
    </citation>
    <scope>NUCLEOTIDE SEQUENCE [LARGE SCALE GENOMIC DNA]</scope>
    <source>
        <strain evidence="4">cv. G240</strain>
    </source>
</reference>
<dbReference type="PANTHER" id="PTHR11468:SF4">
    <property type="entry name" value="ALPHA-GLUCAN PHOSPHORYLASE 2, CYTOSOLIC"/>
    <property type="match status" value="1"/>
</dbReference>
<keyword evidence="4" id="KW-1185">Reference proteome</keyword>
<keyword evidence="2" id="KW-0119">Carbohydrate metabolism</keyword>
<name>A0A7J7HUE5_CAMSI</name>
<keyword evidence="2" id="KW-0808">Transferase</keyword>
<proteinExistence type="inferred from homology"/>
<protein>
    <recommendedName>
        <fullName evidence="2">Alpha-1,4 glucan phosphorylase</fullName>
        <ecNumber evidence="2">2.4.1.1</ecNumber>
    </recommendedName>
</protein>
<dbReference type="Pfam" id="PF00343">
    <property type="entry name" value="Phosphorylase"/>
    <property type="match status" value="1"/>
</dbReference>
<comment type="caution">
    <text evidence="3">The sequence shown here is derived from an EMBL/GenBank/DDBJ whole genome shotgun (WGS) entry which is preliminary data.</text>
</comment>
<evidence type="ECO:0000256" key="2">
    <source>
        <dbReference type="RuleBase" id="RU000587"/>
    </source>
</evidence>
<gene>
    <name evidence="3" type="ORF">HYC85_008883</name>
</gene>
<keyword evidence="2" id="KW-0663">Pyridoxal phosphate</keyword>
<evidence type="ECO:0000256" key="1">
    <source>
        <dbReference type="ARBA" id="ARBA00006047"/>
    </source>
</evidence>
<dbReference type="GO" id="GO:0005737">
    <property type="term" value="C:cytoplasm"/>
    <property type="evidence" value="ECO:0007669"/>
    <property type="project" value="TreeGrafter"/>
</dbReference>
<dbReference type="Gene3D" id="3.40.50.2000">
    <property type="entry name" value="Glycogen Phosphorylase B"/>
    <property type="match status" value="1"/>
</dbReference>
<dbReference type="AlphaFoldDB" id="A0A7J7HUE5"/>
<dbReference type="GO" id="GO:0005980">
    <property type="term" value="P:glycogen catabolic process"/>
    <property type="evidence" value="ECO:0007669"/>
    <property type="project" value="TreeGrafter"/>
</dbReference>
<sequence>MQSYSASKFGLLTQENNIPGLPDGSQYYQRVLSLNIDYIVFPLRGCLDFLHVLHLMVAVQLNDTHSTLAIPELMRLLMDDDGLGWDEAWDVTTRHWGNVHKLLCGNFFLTIWKSLKKSTRGLCLYMAQEVPE</sequence>
<keyword evidence="2" id="KW-0328">Glycosyltransferase</keyword>